<evidence type="ECO:0000313" key="1">
    <source>
        <dbReference type="EMBL" id="TGJ99815.1"/>
    </source>
</evidence>
<dbReference type="Proteomes" id="UP000297946">
    <property type="component" value="Unassembled WGS sequence"/>
</dbReference>
<dbReference type="AlphaFoldDB" id="A0A5R2ASP3"/>
<protein>
    <submittedName>
        <fullName evidence="1">Uncharacterized protein</fullName>
    </submittedName>
</protein>
<name>A0A5R2ASP3_9LEPT</name>
<sequence length="149" mass="17124">MSKTSGKICMGTILAQSMVMREEREGMDDQIAEIKKLHPWMNGDQAECFKLYIDGIGGLHHFFGKVLPCGKGVEVKDTTNWLATYDASLLTFLVVSAHDRAIRMEIMPNNNKMLKFHFHKRKHAERNDLIWQRHPTIEEAIAVVRTNSR</sequence>
<comment type="caution">
    <text evidence="1">The sequence shown here is derived from an EMBL/GenBank/DDBJ whole genome shotgun (WGS) entry which is preliminary data.</text>
</comment>
<evidence type="ECO:0000313" key="2">
    <source>
        <dbReference type="Proteomes" id="UP000297946"/>
    </source>
</evidence>
<gene>
    <name evidence="1" type="ORF">EHO57_13710</name>
</gene>
<reference evidence="1 2" key="1">
    <citation type="journal article" date="2019" name="PLoS Negl. Trop. Dis.">
        <title>Revisiting the worldwide diversity of Leptospira species in the environment.</title>
        <authorList>
            <person name="Vincent A.T."/>
            <person name="Schiettekatte O."/>
            <person name="Bourhy P."/>
            <person name="Veyrier F.J."/>
            <person name="Picardeau M."/>
        </authorList>
    </citation>
    <scope>NUCLEOTIDE SEQUENCE [LARGE SCALE GENOMIC DNA]</scope>
    <source>
        <strain evidence="1 2">SSW18</strain>
    </source>
</reference>
<dbReference type="EMBL" id="RQER01000008">
    <property type="protein sequence ID" value="TGJ99815.1"/>
    <property type="molecule type" value="Genomic_DNA"/>
</dbReference>
<accession>A0A5R2ASP3</accession>
<dbReference type="RefSeq" id="WP_135698322.1">
    <property type="nucleotide sequence ID" value="NZ_RQER01000008.1"/>
</dbReference>
<proteinExistence type="predicted"/>
<organism evidence="1 2">
    <name type="scientific">Leptospira langatensis</name>
    <dbReference type="NCBI Taxonomy" id="2484983"/>
    <lineage>
        <taxon>Bacteria</taxon>
        <taxon>Pseudomonadati</taxon>
        <taxon>Spirochaetota</taxon>
        <taxon>Spirochaetia</taxon>
        <taxon>Leptospirales</taxon>
        <taxon>Leptospiraceae</taxon>
        <taxon>Leptospira</taxon>
    </lineage>
</organism>